<protein>
    <submittedName>
        <fullName evidence="1">Uncharacterized protein</fullName>
    </submittedName>
</protein>
<reference evidence="1" key="1">
    <citation type="submission" date="2022-07" db="EMBL/GenBank/DDBJ databases">
        <title>Phylogenomic reconstructions and comparative analyses of Kickxellomycotina fungi.</title>
        <authorList>
            <person name="Reynolds N.K."/>
            <person name="Stajich J.E."/>
            <person name="Barry K."/>
            <person name="Grigoriev I.V."/>
            <person name="Crous P."/>
            <person name="Smith M.E."/>
        </authorList>
    </citation>
    <scope>NUCLEOTIDE SEQUENCE</scope>
    <source>
        <strain evidence="1">NRRL 5244</strain>
    </source>
</reference>
<keyword evidence="2" id="KW-1185">Reference proteome</keyword>
<comment type="caution">
    <text evidence="1">The sequence shown here is derived from an EMBL/GenBank/DDBJ whole genome shotgun (WGS) entry which is preliminary data.</text>
</comment>
<dbReference type="Proteomes" id="UP001150603">
    <property type="component" value="Unassembled WGS sequence"/>
</dbReference>
<accession>A0ACC1JDW2</accession>
<evidence type="ECO:0000313" key="2">
    <source>
        <dbReference type="Proteomes" id="UP001150603"/>
    </source>
</evidence>
<feature type="non-terminal residue" evidence="1">
    <location>
        <position position="168"/>
    </location>
</feature>
<organism evidence="1 2">
    <name type="scientific">Linderina macrospora</name>
    <dbReference type="NCBI Taxonomy" id="4868"/>
    <lineage>
        <taxon>Eukaryota</taxon>
        <taxon>Fungi</taxon>
        <taxon>Fungi incertae sedis</taxon>
        <taxon>Zoopagomycota</taxon>
        <taxon>Kickxellomycotina</taxon>
        <taxon>Kickxellomycetes</taxon>
        <taxon>Kickxellales</taxon>
        <taxon>Kickxellaceae</taxon>
        <taxon>Linderina</taxon>
    </lineage>
</organism>
<proteinExistence type="predicted"/>
<sequence length="168" mass="19426">MTQDTESSEVRYSTTNNLSFMYQLYCSYILLFKNNDGVAEFMPLPVLKRSLELLVRKHYPPVAGWFEVEGTEIDVVYYNDKFNDPPFTTQVLDIDYNEAARHVHESNEEMFVPKAPLGVISSTNRSIPMFLVKATYLESNQGMVLGVNYHHSLMDGASFWHFMSNWAF</sequence>
<dbReference type="EMBL" id="JANBPW010000685">
    <property type="protein sequence ID" value="KAJ1948598.1"/>
    <property type="molecule type" value="Genomic_DNA"/>
</dbReference>
<gene>
    <name evidence="1" type="ORF">FBU59_001520</name>
</gene>
<evidence type="ECO:0000313" key="1">
    <source>
        <dbReference type="EMBL" id="KAJ1948598.1"/>
    </source>
</evidence>
<name>A0ACC1JDW2_9FUNG</name>